<dbReference type="EMBL" id="UYSG01001996">
    <property type="protein sequence ID" value="VDL55413.1"/>
    <property type="molecule type" value="Genomic_DNA"/>
</dbReference>
<feature type="region of interest" description="Disordered" evidence="1">
    <location>
        <begin position="56"/>
        <end position="92"/>
    </location>
</feature>
<dbReference type="OrthoDB" id="10446854at2759"/>
<dbReference type="AlphaFoldDB" id="A0A0R3SIL5"/>
<sequence length="178" mass="19807">MGLRTVVHNLYGDLFSGTVIFKLYDLIKSGSVDWTRVNSLFSTTPAKANFQHLADRRRGDDNDAGTSPPTPQAARTRERGGEGSGDIHTHLQPTIRAKSETSGARARFYLYLLKIVSADFVCLRVAMRGGNQRANYEQTGCEILLWPYGDCLFDFPVDFGENAPGKTMRNLGGIRKYK</sequence>
<dbReference type="STRING" id="6216.A0A0R3SIL5"/>
<protein>
    <submittedName>
        <fullName evidence="2 4">Uncharacterized protein</fullName>
    </submittedName>
</protein>
<evidence type="ECO:0000313" key="2">
    <source>
        <dbReference type="EMBL" id="VDL55413.1"/>
    </source>
</evidence>
<feature type="compositionally biased region" description="Basic and acidic residues" evidence="1">
    <location>
        <begin position="75"/>
        <end position="89"/>
    </location>
</feature>
<reference evidence="4" key="1">
    <citation type="submission" date="2017-02" db="UniProtKB">
        <authorList>
            <consortium name="WormBaseParasite"/>
        </authorList>
    </citation>
    <scope>IDENTIFICATION</scope>
</reference>
<reference evidence="2 3" key="2">
    <citation type="submission" date="2018-11" db="EMBL/GenBank/DDBJ databases">
        <authorList>
            <consortium name="Pathogen Informatics"/>
        </authorList>
    </citation>
    <scope>NUCLEOTIDE SEQUENCE [LARGE SCALE GENOMIC DNA]</scope>
</reference>
<dbReference type="Proteomes" id="UP000274504">
    <property type="component" value="Unassembled WGS sequence"/>
</dbReference>
<name>A0A0R3SIL5_HYMDI</name>
<dbReference type="InterPro" id="IPR036872">
    <property type="entry name" value="CH_dom_sf"/>
</dbReference>
<organism evidence="4">
    <name type="scientific">Hymenolepis diminuta</name>
    <name type="common">Rat tapeworm</name>
    <dbReference type="NCBI Taxonomy" id="6216"/>
    <lineage>
        <taxon>Eukaryota</taxon>
        <taxon>Metazoa</taxon>
        <taxon>Spiralia</taxon>
        <taxon>Lophotrochozoa</taxon>
        <taxon>Platyhelminthes</taxon>
        <taxon>Cestoda</taxon>
        <taxon>Eucestoda</taxon>
        <taxon>Cyclophyllidea</taxon>
        <taxon>Hymenolepididae</taxon>
        <taxon>Hymenolepis</taxon>
    </lineage>
</organism>
<gene>
    <name evidence="2" type="ORF">HDID_LOCUS4778</name>
</gene>
<accession>A0A0R3SIL5</accession>
<evidence type="ECO:0000256" key="1">
    <source>
        <dbReference type="SAM" id="MobiDB-lite"/>
    </source>
</evidence>
<evidence type="ECO:0000313" key="3">
    <source>
        <dbReference type="Proteomes" id="UP000274504"/>
    </source>
</evidence>
<proteinExistence type="predicted"/>
<evidence type="ECO:0000313" key="4">
    <source>
        <dbReference type="WBParaSite" id="HDID_0000478001-mRNA-1"/>
    </source>
</evidence>
<dbReference type="WBParaSite" id="HDID_0000478001-mRNA-1">
    <property type="protein sequence ID" value="HDID_0000478001-mRNA-1"/>
    <property type="gene ID" value="HDID_0000478001"/>
</dbReference>
<dbReference type="SUPFAM" id="SSF47576">
    <property type="entry name" value="Calponin-homology domain, CH-domain"/>
    <property type="match status" value="1"/>
</dbReference>